<dbReference type="EMBL" id="RBNI01004225">
    <property type="protein sequence ID" value="RUP47685.1"/>
    <property type="molecule type" value="Genomic_DNA"/>
</dbReference>
<sequence length="64" mass="7142">MEEGADLVENGLAWVWPEEKNGVVSLDDSLFDAFGCVSRVVFNTRELEAVHQAEAVERVLDVIH</sequence>
<comment type="caution">
    <text evidence="1">The sequence shown here is derived from an EMBL/GenBank/DDBJ whole genome shotgun (WGS) entry which is preliminary data.</text>
</comment>
<evidence type="ECO:0000313" key="1">
    <source>
        <dbReference type="EMBL" id="RUP47685.1"/>
    </source>
</evidence>
<keyword evidence="2" id="KW-1185">Reference proteome</keyword>
<dbReference type="Proteomes" id="UP000268093">
    <property type="component" value="Unassembled WGS sequence"/>
</dbReference>
<gene>
    <name evidence="1" type="ORF">BC936DRAFT_145453</name>
</gene>
<reference evidence="1 2" key="1">
    <citation type="journal article" date="2018" name="New Phytol.">
        <title>Phylogenomics of Endogonaceae and evolution of mycorrhizas within Mucoromycota.</title>
        <authorList>
            <person name="Chang Y."/>
            <person name="Desiro A."/>
            <person name="Na H."/>
            <person name="Sandor L."/>
            <person name="Lipzen A."/>
            <person name="Clum A."/>
            <person name="Barry K."/>
            <person name="Grigoriev I.V."/>
            <person name="Martin F.M."/>
            <person name="Stajich J.E."/>
            <person name="Smith M.E."/>
            <person name="Bonito G."/>
            <person name="Spatafora J.W."/>
        </authorList>
    </citation>
    <scope>NUCLEOTIDE SEQUENCE [LARGE SCALE GENOMIC DNA]</scope>
    <source>
        <strain evidence="1 2">GMNB39</strain>
    </source>
</reference>
<organism evidence="1 2">
    <name type="scientific">Jimgerdemannia flammicorona</name>
    <dbReference type="NCBI Taxonomy" id="994334"/>
    <lineage>
        <taxon>Eukaryota</taxon>
        <taxon>Fungi</taxon>
        <taxon>Fungi incertae sedis</taxon>
        <taxon>Mucoromycota</taxon>
        <taxon>Mucoromycotina</taxon>
        <taxon>Endogonomycetes</taxon>
        <taxon>Endogonales</taxon>
        <taxon>Endogonaceae</taxon>
        <taxon>Jimgerdemannia</taxon>
    </lineage>
</organism>
<proteinExistence type="predicted"/>
<protein>
    <submittedName>
        <fullName evidence="1">Uncharacterized protein</fullName>
    </submittedName>
</protein>
<evidence type="ECO:0000313" key="2">
    <source>
        <dbReference type="Proteomes" id="UP000268093"/>
    </source>
</evidence>
<name>A0A433DA00_9FUNG</name>
<accession>A0A433DA00</accession>